<dbReference type="AlphaFoldDB" id="A0A2J6QNV3"/>
<dbReference type="EMBL" id="KZ613465">
    <property type="protein sequence ID" value="PMD27939.1"/>
    <property type="molecule type" value="Genomic_DNA"/>
</dbReference>
<evidence type="ECO:0000313" key="3">
    <source>
        <dbReference type="Proteomes" id="UP000235672"/>
    </source>
</evidence>
<keyword evidence="3" id="KW-1185">Reference proteome</keyword>
<sequence>MNSTTSSSVGGGVFSSDQPNLAPTTTSTPSSSGTGSGTSTSSTSTPSQSTSAGVATGSRNGVSERDNRCCCFWCSLGWSNPRSS</sequence>
<protein>
    <submittedName>
        <fullName evidence="2">Uncharacterized protein</fullName>
    </submittedName>
</protein>
<evidence type="ECO:0000256" key="1">
    <source>
        <dbReference type="SAM" id="MobiDB-lite"/>
    </source>
</evidence>
<gene>
    <name evidence="2" type="ORF">NA56DRAFT_152040</name>
</gene>
<reference evidence="2 3" key="1">
    <citation type="submission" date="2016-05" db="EMBL/GenBank/DDBJ databases">
        <title>A degradative enzymes factory behind the ericoid mycorrhizal symbiosis.</title>
        <authorList>
            <consortium name="DOE Joint Genome Institute"/>
            <person name="Martino E."/>
            <person name="Morin E."/>
            <person name="Grelet G."/>
            <person name="Kuo A."/>
            <person name="Kohler A."/>
            <person name="Daghino S."/>
            <person name="Barry K."/>
            <person name="Choi C."/>
            <person name="Cichocki N."/>
            <person name="Clum A."/>
            <person name="Copeland A."/>
            <person name="Hainaut M."/>
            <person name="Haridas S."/>
            <person name="Labutti K."/>
            <person name="Lindquist E."/>
            <person name="Lipzen A."/>
            <person name="Khouja H.-R."/>
            <person name="Murat C."/>
            <person name="Ohm R."/>
            <person name="Olson A."/>
            <person name="Spatafora J."/>
            <person name="Veneault-Fourrey C."/>
            <person name="Henrissat B."/>
            <person name="Grigoriev I."/>
            <person name="Martin F."/>
            <person name="Perotto S."/>
        </authorList>
    </citation>
    <scope>NUCLEOTIDE SEQUENCE [LARGE SCALE GENOMIC DNA]</scope>
    <source>
        <strain evidence="2 3">UAMH 7357</strain>
    </source>
</reference>
<proteinExistence type="predicted"/>
<accession>A0A2J6QNV3</accession>
<feature type="region of interest" description="Disordered" evidence="1">
    <location>
        <begin position="1"/>
        <end position="65"/>
    </location>
</feature>
<evidence type="ECO:0000313" key="2">
    <source>
        <dbReference type="EMBL" id="PMD27939.1"/>
    </source>
</evidence>
<dbReference type="Proteomes" id="UP000235672">
    <property type="component" value="Unassembled WGS sequence"/>
</dbReference>
<feature type="compositionally biased region" description="Low complexity" evidence="1">
    <location>
        <begin position="23"/>
        <end position="51"/>
    </location>
</feature>
<organism evidence="2 3">
    <name type="scientific">Hyaloscypha hepaticicola</name>
    <dbReference type="NCBI Taxonomy" id="2082293"/>
    <lineage>
        <taxon>Eukaryota</taxon>
        <taxon>Fungi</taxon>
        <taxon>Dikarya</taxon>
        <taxon>Ascomycota</taxon>
        <taxon>Pezizomycotina</taxon>
        <taxon>Leotiomycetes</taxon>
        <taxon>Helotiales</taxon>
        <taxon>Hyaloscyphaceae</taxon>
        <taxon>Hyaloscypha</taxon>
    </lineage>
</organism>
<name>A0A2J6QNV3_9HELO</name>